<sequence length="373" mass="40627">MKNRPDLPVSVDFILVNTDEEESEVLPEFDLSNADSKNNPSLHAEDQLSSIPSIIDSDTLPSAAYPSGNFLDLRATYHSLPLPMGISGGPELCISTSFKGYHTVPLAPSIYLVLGSCALIATIFLIFNKFNNQGLVPNSFGEGVDINNTFISTRAAPTPEAVLEHTLELYGYIVDPDPEDAIFNFSQCSSPSNKRPNPPALIRKALHNRVLKDLNIVIRNPVSSTRMTKERNILGARFSSSANSTFAVNLVARANSRPIVHMPTRTSLPSICTQASGLYEPAVPRPIQVCLGIRPGVLPQFGSTMGWAMMVSRHVPVDTRPIAPMQHRCFSSSPLKSSYTATWCSSPNLWALLPDDSVILADGLKGNAQAHFW</sequence>
<comment type="caution">
    <text evidence="2">The sequence shown here is derived from an EMBL/GenBank/DDBJ whole genome shotgun (WGS) entry which is preliminary data.</text>
</comment>
<evidence type="ECO:0000313" key="3">
    <source>
        <dbReference type="Proteomes" id="UP000602905"/>
    </source>
</evidence>
<name>A0A8H7LUQ1_9AGAM</name>
<evidence type="ECO:0000313" key="2">
    <source>
        <dbReference type="EMBL" id="KAF8707933.1"/>
    </source>
</evidence>
<keyword evidence="1" id="KW-0812">Transmembrane</keyword>
<feature type="non-terminal residue" evidence="2">
    <location>
        <position position="1"/>
    </location>
</feature>
<dbReference type="OrthoDB" id="3251243at2759"/>
<keyword evidence="1" id="KW-1133">Transmembrane helix</keyword>
<dbReference type="AlphaFoldDB" id="A0A8H7LUQ1"/>
<gene>
    <name evidence="2" type="ORF">RHS03_04316</name>
</gene>
<dbReference type="Proteomes" id="UP000602905">
    <property type="component" value="Unassembled WGS sequence"/>
</dbReference>
<proteinExistence type="predicted"/>
<reference evidence="2" key="1">
    <citation type="submission" date="2020-09" db="EMBL/GenBank/DDBJ databases">
        <title>Comparative genome analyses of four rice-infecting Rhizoctonia solani isolates reveal extensive enrichment of homogalacturonan modification genes.</title>
        <authorList>
            <person name="Lee D.-Y."/>
            <person name="Jeon J."/>
            <person name="Kim K.-T."/>
            <person name="Cheong K."/>
            <person name="Song H."/>
            <person name="Choi G."/>
            <person name="Ko J."/>
            <person name="Opiyo S.O."/>
            <person name="Zuo S."/>
            <person name="Madhav S."/>
            <person name="Lee Y.-H."/>
            <person name="Wang G.-L."/>
        </authorList>
    </citation>
    <scope>NUCLEOTIDE SEQUENCE</scope>
    <source>
        <strain evidence="2">AG1-IA WGL</strain>
    </source>
</reference>
<protein>
    <submittedName>
        <fullName evidence="2">Uncharacterized protein</fullName>
    </submittedName>
</protein>
<accession>A0A8H7LUQ1</accession>
<feature type="transmembrane region" description="Helical" evidence="1">
    <location>
        <begin position="109"/>
        <end position="127"/>
    </location>
</feature>
<organism evidence="2 3">
    <name type="scientific">Rhizoctonia solani</name>
    <dbReference type="NCBI Taxonomy" id="456999"/>
    <lineage>
        <taxon>Eukaryota</taxon>
        <taxon>Fungi</taxon>
        <taxon>Dikarya</taxon>
        <taxon>Basidiomycota</taxon>
        <taxon>Agaricomycotina</taxon>
        <taxon>Agaricomycetes</taxon>
        <taxon>Cantharellales</taxon>
        <taxon>Ceratobasidiaceae</taxon>
        <taxon>Rhizoctonia</taxon>
    </lineage>
</organism>
<dbReference type="EMBL" id="JACYCD010000049">
    <property type="protein sequence ID" value="KAF8707933.1"/>
    <property type="molecule type" value="Genomic_DNA"/>
</dbReference>
<keyword evidence="1" id="KW-0472">Membrane</keyword>
<evidence type="ECO:0000256" key="1">
    <source>
        <dbReference type="SAM" id="Phobius"/>
    </source>
</evidence>